<evidence type="ECO:0000256" key="2">
    <source>
        <dbReference type="ARBA" id="ARBA00023015"/>
    </source>
</evidence>
<dbReference type="GO" id="GO:0045892">
    <property type="term" value="P:negative regulation of DNA-templated transcription"/>
    <property type="evidence" value="ECO:0007669"/>
    <property type="project" value="InterPro"/>
</dbReference>
<sequence>MALAALALVDSGGLESLTMRRLAASLSVQLPTLYRLFDNKQALLDEMAETVLSGVLGRVHLADDAEWAQRITALARALRDTLLAQRDGARIVGGAYTTKQHTLTLGETMQASMREAGFPADIALWASTTIFSFILGEVLEQQGATGGEVEALTASVSGERYPHFAAAPLALFVDFDARFDFGLRVLLTGLEAERARSTVDTSVQPSPPAGPPAT</sequence>
<evidence type="ECO:0000259" key="6">
    <source>
        <dbReference type="PROSITE" id="PS50977"/>
    </source>
</evidence>
<keyword evidence="3 5" id="KW-0238">DNA-binding</keyword>
<evidence type="ECO:0000313" key="8">
    <source>
        <dbReference type="Proteomes" id="UP000184501"/>
    </source>
</evidence>
<accession>A0A1M5I1C6</accession>
<proteinExistence type="predicted"/>
<dbReference type="Gene3D" id="1.10.10.60">
    <property type="entry name" value="Homeodomain-like"/>
    <property type="match status" value="1"/>
</dbReference>
<dbReference type="Pfam" id="PF00440">
    <property type="entry name" value="TetR_N"/>
    <property type="match status" value="1"/>
</dbReference>
<dbReference type="PANTHER" id="PTHR30055:SF151">
    <property type="entry name" value="TRANSCRIPTIONAL REGULATORY PROTEIN"/>
    <property type="match status" value="1"/>
</dbReference>
<evidence type="ECO:0000256" key="5">
    <source>
        <dbReference type="PROSITE-ProRule" id="PRU00335"/>
    </source>
</evidence>
<dbReference type="Proteomes" id="UP000184501">
    <property type="component" value="Unassembled WGS sequence"/>
</dbReference>
<gene>
    <name evidence="7" type="ORF">SAMN05444320_10746</name>
</gene>
<dbReference type="InterPro" id="IPR004111">
    <property type="entry name" value="Repressor_TetR_C"/>
</dbReference>
<name>A0A1M5I1C6_STRHI</name>
<dbReference type="PROSITE" id="PS50977">
    <property type="entry name" value="HTH_TETR_2"/>
    <property type="match status" value="1"/>
</dbReference>
<reference evidence="7 8" key="1">
    <citation type="submission" date="2016-11" db="EMBL/GenBank/DDBJ databases">
        <authorList>
            <person name="Jaros S."/>
            <person name="Januszkiewicz K."/>
            <person name="Wedrychowicz H."/>
        </authorList>
    </citation>
    <scope>NUCLEOTIDE SEQUENCE [LARGE SCALE GENOMIC DNA]</scope>
    <source>
        <strain evidence="7 8">DSM 44523</strain>
    </source>
</reference>
<keyword evidence="8" id="KW-1185">Reference proteome</keyword>
<keyword evidence="4" id="KW-0804">Transcription</keyword>
<dbReference type="GO" id="GO:0003700">
    <property type="term" value="F:DNA-binding transcription factor activity"/>
    <property type="evidence" value="ECO:0007669"/>
    <property type="project" value="TreeGrafter"/>
</dbReference>
<evidence type="ECO:0000256" key="4">
    <source>
        <dbReference type="ARBA" id="ARBA00023163"/>
    </source>
</evidence>
<dbReference type="SUPFAM" id="SSF48498">
    <property type="entry name" value="Tetracyclin repressor-like, C-terminal domain"/>
    <property type="match status" value="1"/>
</dbReference>
<keyword evidence="1" id="KW-0678">Repressor</keyword>
<dbReference type="PRINTS" id="PR00400">
    <property type="entry name" value="TETREPRESSOR"/>
</dbReference>
<feature type="domain" description="HTH tetR-type" evidence="6">
    <location>
        <begin position="1"/>
        <end position="55"/>
    </location>
</feature>
<dbReference type="SUPFAM" id="SSF46689">
    <property type="entry name" value="Homeodomain-like"/>
    <property type="match status" value="1"/>
</dbReference>
<evidence type="ECO:0000256" key="3">
    <source>
        <dbReference type="ARBA" id="ARBA00023125"/>
    </source>
</evidence>
<dbReference type="Gene3D" id="1.10.357.10">
    <property type="entry name" value="Tetracycline Repressor, domain 2"/>
    <property type="match status" value="1"/>
</dbReference>
<organism evidence="7 8">
    <name type="scientific">Streptoalloteichus hindustanus</name>
    <dbReference type="NCBI Taxonomy" id="2017"/>
    <lineage>
        <taxon>Bacteria</taxon>
        <taxon>Bacillati</taxon>
        <taxon>Actinomycetota</taxon>
        <taxon>Actinomycetes</taxon>
        <taxon>Pseudonocardiales</taxon>
        <taxon>Pseudonocardiaceae</taxon>
        <taxon>Streptoalloteichus</taxon>
    </lineage>
</organism>
<dbReference type="STRING" id="2017.SAMN05444320_10746"/>
<dbReference type="GO" id="GO:0000976">
    <property type="term" value="F:transcription cis-regulatory region binding"/>
    <property type="evidence" value="ECO:0007669"/>
    <property type="project" value="TreeGrafter"/>
</dbReference>
<dbReference type="InterPro" id="IPR009057">
    <property type="entry name" value="Homeodomain-like_sf"/>
</dbReference>
<dbReference type="PANTHER" id="PTHR30055">
    <property type="entry name" value="HTH-TYPE TRANSCRIPTIONAL REGULATOR RUTR"/>
    <property type="match status" value="1"/>
</dbReference>
<dbReference type="AlphaFoldDB" id="A0A1M5I1C6"/>
<protein>
    <submittedName>
        <fullName evidence="7">Transcriptional regulator, TetR family</fullName>
    </submittedName>
</protein>
<dbReference type="EMBL" id="FQVN01000007">
    <property type="protein sequence ID" value="SHG21813.1"/>
    <property type="molecule type" value="Genomic_DNA"/>
</dbReference>
<keyword evidence="2" id="KW-0805">Transcription regulation</keyword>
<dbReference type="Pfam" id="PF02909">
    <property type="entry name" value="TetR_C_1"/>
    <property type="match status" value="1"/>
</dbReference>
<evidence type="ECO:0000256" key="1">
    <source>
        <dbReference type="ARBA" id="ARBA00022491"/>
    </source>
</evidence>
<dbReference type="InterPro" id="IPR036271">
    <property type="entry name" value="Tet_transcr_reg_TetR-rel_C_sf"/>
</dbReference>
<dbReference type="InterPro" id="IPR001647">
    <property type="entry name" value="HTH_TetR"/>
</dbReference>
<dbReference type="InterPro" id="IPR003012">
    <property type="entry name" value="Tet_transcr_reg_TetR"/>
</dbReference>
<dbReference type="GO" id="GO:0046677">
    <property type="term" value="P:response to antibiotic"/>
    <property type="evidence" value="ECO:0007669"/>
    <property type="project" value="InterPro"/>
</dbReference>
<feature type="DNA-binding region" description="H-T-H motif" evidence="5">
    <location>
        <begin position="18"/>
        <end position="37"/>
    </location>
</feature>
<evidence type="ECO:0000313" key="7">
    <source>
        <dbReference type="EMBL" id="SHG21813.1"/>
    </source>
</evidence>
<dbReference type="InterPro" id="IPR050109">
    <property type="entry name" value="HTH-type_TetR-like_transc_reg"/>
</dbReference>